<comment type="caution">
    <text evidence="1">The sequence shown here is derived from an EMBL/GenBank/DDBJ whole genome shotgun (WGS) entry which is preliminary data.</text>
</comment>
<accession>A0A9X1NSB0</accession>
<evidence type="ECO:0000313" key="2">
    <source>
        <dbReference type="Proteomes" id="UP001139089"/>
    </source>
</evidence>
<proteinExistence type="predicted"/>
<sequence length="125" mass="14600">MSAAKKTVNRQSFGPNETDINLCYFVCWDTTPDLDDEAADRWAHFTHDDDAVAFFKLKSKDDTLYVWKGELGISKADKQFDWFQTHWSKNLDSHHDEKSTSGKGYRWSNGAFEEFDSLEFEEEEN</sequence>
<dbReference type="EMBL" id="JAJOZR010000002">
    <property type="protein sequence ID" value="MCD7108378.1"/>
    <property type="molecule type" value="Genomic_DNA"/>
</dbReference>
<gene>
    <name evidence="1" type="ORF">LRX75_04885</name>
</gene>
<organism evidence="1 2">
    <name type="scientific">Rhizobium quercicola</name>
    <dbReference type="NCBI Taxonomy" id="2901226"/>
    <lineage>
        <taxon>Bacteria</taxon>
        <taxon>Pseudomonadati</taxon>
        <taxon>Pseudomonadota</taxon>
        <taxon>Alphaproteobacteria</taxon>
        <taxon>Hyphomicrobiales</taxon>
        <taxon>Rhizobiaceae</taxon>
        <taxon>Rhizobium/Agrobacterium group</taxon>
        <taxon>Rhizobium</taxon>
    </lineage>
</organism>
<keyword evidence="2" id="KW-1185">Reference proteome</keyword>
<name>A0A9X1NSB0_9HYPH</name>
<reference evidence="1" key="1">
    <citation type="submission" date="2021-12" db="EMBL/GenBank/DDBJ databases">
        <authorList>
            <person name="Li Y."/>
        </authorList>
    </citation>
    <scope>NUCLEOTIDE SEQUENCE</scope>
    <source>
        <strain evidence="1">DKSPLA3</strain>
    </source>
</reference>
<protein>
    <submittedName>
        <fullName evidence="1">Uncharacterized protein</fullName>
    </submittedName>
</protein>
<dbReference type="Proteomes" id="UP001139089">
    <property type="component" value="Unassembled WGS sequence"/>
</dbReference>
<dbReference type="AlphaFoldDB" id="A0A9X1NSB0"/>
<evidence type="ECO:0000313" key="1">
    <source>
        <dbReference type="EMBL" id="MCD7108378.1"/>
    </source>
</evidence>
<dbReference type="RefSeq" id="WP_231812370.1">
    <property type="nucleotide sequence ID" value="NZ_JAJOZR010000002.1"/>
</dbReference>